<dbReference type="Proteomes" id="UP001341281">
    <property type="component" value="Chromosome 06"/>
</dbReference>
<evidence type="ECO:0000256" key="1">
    <source>
        <dbReference type="SAM" id="MobiDB-lite"/>
    </source>
</evidence>
<dbReference type="EMBL" id="CP144750">
    <property type="protein sequence ID" value="WVZ79453.1"/>
    <property type="molecule type" value="Genomic_DNA"/>
</dbReference>
<feature type="compositionally biased region" description="Acidic residues" evidence="1">
    <location>
        <begin position="102"/>
        <end position="112"/>
    </location>
</feature>
<name>A0AAQ3WYY5_PASNO</name>
<sequence length="140" mass="14511">MSIGKLVREESLVALAAAAVLLQLRALAAVNGVPGVEVPPGDRVEQDARADSDGEVDGVVPPAREQPDHLQHVERVEEARERDPALAAHVGGGDDGAGDVAREEEEEGDVADGEVHAGAQELARQRQLRGAAEHAPAGAD</sequence>
<proteinExistence type="predicted"/>
<dbReference type="AlphaFoldDB" id="A0AAQ3WYY5"/>
<keyword evidence="3" id="KW-1185">Reference proteome</keyword>
<accession>A0AAQ3WYY5</accession>
<organism evidence="2 3">
    <name type="scientific">Paspalum notatum var. saurae</name>
    <dbReference type="NCBI Taxonomy" id="547442"/>
    <lineage>
        <taxon>Eukaryota</taxon>
        <taxon>Viridiplantae</taxon>
        <taxon>Streptophyta</taxon>
        <taxon>Embryophyta</taxon>
        <taxon>Tracheophyta</taxon>
        <taxon>Spermatophyta</taxon>
        <taxon>Magnoliopsida</taxon>
        <taxon>Liliopsida</taxon>
        <taxon>Poales</taxon>
        <taxon>Poaceae</taxon>
        <taxon>PACMAD clade</taxon>
        <taxon>Panicoideae</taxon>
        <taxon>Andropogonodae</taxon>
        <taxon>Paspaleae</taxon>
        <taxon>Paspalinae</taxon>
        <taxon>Paspalum</taxon>
    </lineage>
</organism>
<gene>
    <name evidence="2" type="ORF">U9M48_027029</name>
</gene>
<reference evidence="2 3" key="1">
    <citation type="submission" date="2024-02" db="EMBL/GenBank/DDBJ databases">
        <title>High-quality chromosome-scale genome assembly of Pensacola bahiagrass (Paspalum notatum Flugge var. saurae).</title>
        <authorList>
            <person name="Vega J.M."/>
            <person name="Podio M."/>
            <person name="Orjuela J."/>
            <person name="Siena L.A."/>
            <person name="Pessino S.C."/>
            <person name="Combes M.C."/>
            <person name="Mariac C."/>
            <person name="Albertini E."/>
            <person name="Pupilli F."/>
            <person name="Ortiz J.P.A."/>
            <person name="Leblanc O."/>
        </authorList>
    </citation>
    <scope>NUCLEOTIDE SEQUENCE [LARGE SCALE GENOMIC DNA]</scope>
    <source>
        <strain evidence="2">R1</strain>
        <tissue evidence="2">Leaf</tissue>
    </source>
</reference>
<evidence type="ECO:0000313" key="3">
    <source>
        <dbReference type="Proteomes" id="UP001341281"/>
    </source>
</evidence>
<protein>
    <submittedName>
        <fullName evidence="2">Uncharacterized protein</fullName>
    </submittedName>
</protein>
<evidence type="ECO:0000313" key="2">
    <source>
        <dbReference type="EMBL" id="WVZ79453.1"/>
    </source>
</evidence>
<feature type="compositionally biased region" description="Basic and acidic residues" evidence="1">
    <location>
        <begin position="65"/>
        <end position="84"/>
    </location>
</feature>
<feature type="region of interest" description="Disordered" evidence="1">
    <location>
        <begin position="32"/>
        <end position="140"/>
    </location>
</feature>
<feature type="compositionally biased region" description="Basic and acidic residues" evidence="1">
    <location>
        <begin position="40"/>
        <end position="52"/>
    </location>
</feature>